<comment type="caution">
    <text evidence="1">The sequence shown here is derived from an EMBL/GenBank/DDBJ whole genome shotgun (WGS) entry which is preliminary data.</text>
</comment>
<reference evidence="1 2" key="1">
    <citation type="journal article" date="2020" name="mSystems">
        <title>Defining Genomic and Predicted Metabolic Features of the Acetobacterium Genus.</title>
        <authorList>
            <person name="Ross D.E."/>
            <person name="Marshall C.W."/>
            <person name="Gulliver D."/>
            <person name="May H.D."/>
            <person name="Norman R.S."/>
        </authorList>
    </citation>
    <scope>NUCLEOTIDE SEQUENCE [LARGE SCALE GENOMIC DNA]</scope>
    <source>
        <strain evidence="1 2">DSM 4132</strain>
    </source>
</reference>
<sequence length="84" mass="9808">MKIDPSKFIVKAYVGEKCKPIDNILDIEYTVEILRRDGEIVSHKIKDVLIEYIDDYGILKTIYGPGLMFRFTKVNPLVPRKQKH</sequence>
<proteinExistence type="predicted"/>
<organism evidence="1 2">
    <name type="scientific">Acetobacterium malicum</name>
    <dbReference type="NCBI Taxonomy" id="52692"/>
    <lineage>
        <taxon>Bacteria</taxon>
        <taxon>Bacillati</taxon>
        <taxon>Bacillota</taxon>
        <taxon>Clostridia</taxon>
        <taxon>Eubacteriales</taxon>
        <taxon>Eubacteriaceae</taxon>
        <taxon>Acetobacterium</taxon>
    </lineage>
</organism>
<dbReference type="EMBL" id="WJBE01000030">
    <property type="protein sequence ID" value="MBC3901521.1"/>
    <property type="molecule type" value="Genomic_DNA"/>
</dbReference>
<gene>
    <name evidence="1" type="ORF">GH811_18135</name>
</gene>
<accession>A0ABR6Z2T8</accession>
<name>A0ABR6Z2T8_9FIRM</name>
<evidence type="ECO:0000313" key="1">
    <source>
        <dbReference type="EMBL" id="MBC3901521.1"/>
    </source>
</evidence>
<evidence type="ECO:0000313" key="2">
    <source>
        <dbReference type="Proteomes" id="UP000622405"/>
    </source>
</evidence>
<keyword evidence="2" id="KW-1185">Reference proteome</keyword>
<dbReference type="RefSeq" id="WP_186895556.1">
    <property type="nucleotide sequence ID" value="NZ_WJBE01000030.1"/>
</dbReference>
<dbReference type="Proteomes" id="UP000622405">
    <property type="component" value="Unassembled WGS sequence"/>
</dbReference>
<protein>
    <submittedName>
        <fullName evidence="1">Uncharacterized protein</fullName>
    </submittedName>
</protein>